<protein>
    <submittedName>
        <fullName evidence="3">Uncharacterized protein</fullName>
    </submittedName>
</protein>
<name>A0ABN2XXT1_9ACTN</name>
<sequence>MPETHDPFDDLRDVAVRPLPAAEIRARGDRLRRRRATLAVLGAAASVALVAGVIGAIGSPGDQVLPAPAPATTSPSATPGSEEGGLIPADFPLGAGLPGEPQIDRSPEAMTSIGLCDALVPAEDGLDGISLVTEVPAGVLRTLQVYASSAEARAVVADARAAVVGCPRDSWSDGTRLRNDPVPFDTGEASFAFSERRLPTESLQDHTFYHLVAVGSAVVLQMTHVTDPGLSQPLEVEQTLVPVVEAMTIFSDVEALPPTGSANPGANPEANPGANPGAIPADFPLDVDQVAMEGDGGEKRGPSPDETGLDELTLCGAPIFADDPAERLASTATGPEYADIRELRVYPTADEAAEQITMLRARISTDCSQPVDGGGRLVNVPIQADTGYDTVTWADYYTRGLGGGPVQFTRVGRAVLAVALRGEFSEASLDGAGDTVTEVTLKITPAMCVFTEDGCGGGPSEPEYLAMSHGQAGPFVMGMQLRAVRKQATTLDDSGRCVSFTWEPESLPHLTGVVDPDRGVVSLASSDQRFITAEGVEVGATYAEVRDAYPDATGDRVSLVADLGEGAYYRFDLKGGRVATLELALWDQSCVG</sequence>
<proteinExistence type="predicted"/>
<accession>A0ABN2XXT1</accession>
<dbReference type="Proteomes" id="UP001500575">
    <property type="component" value="Unassembled WGS sequence"/>
</dbReference>
<evidence type="ECO:0000313" key="3">
    <source>
        <dbReference type="EMBL" id="GAA2119245.1"/>
    </source>
</evidence>
<comment type="caution">
    <text evidence="3">The sequence shown here is derived from an EMBL/GenBank/DDBJ whole genome shotgun (WGS) entry which is preliminary data.</text>
</comment>
<dbReference type="RefSeq" id="WP_344302739.1">
    <property type="nucleotide sequence ID" value="NZ_BAAAQQ010000003.1"/>
</dbReference>
<feature type="region of interest" description="Disordered" evidence="1">
    <location>
        <begin position="255"/>
        <end position="282"/>
    </location>
</feature>
<feature type="compositionally biased region" description="Low complexity" evidence="1">
    <location>
        <begin position="70"/>
        <end position="79"/>
    </location>
</feature>
<gene>
    <name evidence="3" type="ORF">GCM10009843_11790</name>
</gene>
<reference evidence="3 4" key="1">
    <citation type="journal article" date="2019" name="Int. J. Syst. Evol. Microbiol.">
        <title>The Global Catalogue of Microorganisms (GCM) 10K type strain sequencing project: providing services to taxonomists for standard genome sequencing and annotation.</title>
        <authorList>
            <consortium name="The Broad Institute Genomics Platform"/>
            <consortium name="The Broad Institute Genome Sequencing Center for Infectious Disease"/>
            <person name="Wu L."/>
            <person name="Ma J."/>
        </authorList>
    </citation>
    <scope>NUCLEOTIDE SEQUENCE [LARGE SCALE GENOMIC DNA]</scope>
    <source>
        <strain evidence="3 4">JCM 16021</strain>
    </source>
</reference>
<evidence type="ECO:0000313" key="4">
    <source>
        <dbReference type="Proteomes" id="UP001500575"/>
    </source>
</evidence>
<keyword evidence="2" id="KW-0472">Membrane</keyword>
<feature type="region of interest" description="Disordered" evidence="1">
    <location>
        <begin position="65"/>
        <end position="84"/>
    </location>
</feature>
<evidence type="ECO:0000256" key="2">
    <source>
        <dbReference type="SAM" id="Phobius"/>
    </source>
</evidence>
<feature type="transmembrane region" description="Helical" evidence="2">
    <location>
        <begin position="36"/>
        <end position="58"/>
    </location>
</feature>
<keyword evidence="2" id="KW-1133">Transmembrane helix</keyword>
<organism evidence="3 4">
    <name type="scientific">Nocardioides bigeumensis</name>
    <dbReference type="NCBI Taxonomy" id="433657"/>
    <lineage>
        <taxon>Bacteria</taxon>
        <taxon>Bacillati</taxon>
        <taxon>Actinomycetota</taxon>
        <taxon>Actinomycetes</taxon>
        <taxon>Propionibacteriales</taxon>
        <taxon>Nocardioidaceae</taxon>
        <taxon>Nocardioides</taxon>
    </lineage>
</organism>
<dbReference type="EMBL" id="BAAAQQ010000003">
    <property type="protein sequence ID" value="GAA2119245.1"/>
    <property type="molecule type" value="Genomic_DNA"/>
</dbReference>
<evidence type="ECO:0000256" key="1">
    <source>
        <dbReference type="SAM" id="MobiDB-lite"/>
    </source>
</evidence>
<keyword evidence="2" id="KW-0812">Transmembrane</keyword>
<feature type="compositionally biased region" description="Low complexity" evidence="1">
    <location>
        <begin position="260"/>
        <end position="281"/>
    </location>
</feature>
<keyword evidence="4" id="KW-1185">Reference proteome</keyword>